<evidence type="ECO:0000256" key="1">
    <source>
        <dbReference type="SAM" id="MobiDB-lite"/>
    </source>
</evidence>
<evidence type="ECO:0000313" key="3">
    <source>
        <dbReference type="Proteomes" id="UP001498771"/>
    </source>
</evidence>
<dbReference type="Proteomes" id="UP001498771">
    <property type="component" value="Unassembled WGS sequence"/>
</dbReference>
<name>A0ABR1FCR2_9ASCO</name>
<dbReference type="GeneID" id="90036452"/>
<organism evidence="2 3">
    <name type="scientific">Myxozyma melibiosi</name>
    <dbReference type="NCBI Taxonomy" id="54550"/>
    <lineage>
        <taxon>Eukaryota</taxon>
        <taxon>Fungi</taxon>
        <taxon>Dikarya</taxon>
        <taxon>Ascomycota</taxon>
        <taxon>Saccharomycotina</taxon>
        <taxon>Lipomycetes</taxon>
        <taxon>Lipomycetales</taxon>
        <taxon>Lipomycetaceae</taxon>
        <taxon>Myxozyma</taxon>
    </lineage>
</organism>
<dbReference type="EMBL" id="JBBJBU010000001">
    <property type="protein sequence ID" value="KAK7207638.1"/>
    <property type="molecule type" value="Genomic_DNA"/>
</dbReference>
<feature type="compositionally biased region" description="Gly residues" evidence="1">
    <location>
        <begin position="12"/>
        <end position="30"/>
    </location>
</feature>
<feature type="region of interest" description="Disordered" evidence="1">
    <location>
        <begin position="107"/>
        <end position="211"/>
    </location>
</feature>
<keyword evidence="3" id="KW-1185">Reference proteome</keyword>
<evidence type="ECO:0000313" key="2">
    <source>
        <dbReference type="EMBL" id="KAK7207638.1"/>
    </source>
</evidence>
<sequence>MSYNSWQEGQRGNSGGGGRGYGRGGAGGGRGRGRGRGRGNFNNNSRYGNSGGYQSYDSNNGQRPFNKRPRTNNYQRGSGQHGEQDPDYVWFDIREALSNPWRELEDELGLPHVQPDLNELDTEDEAEDSMQVDTPAERADLDGEGAARTEKLTTEMPPTEEASSIGDLETAGSSETPAPVGEEQDDNTSHQDPTASTLPVAGTVHSGINEEIDLDIDMSLELPSS</sequence>
<feature type="compositionally biased region" description="Low complexity" evidence="1">
    <location>
        <begin position="39"/>
        <end position="48"/>
    </location>
</feature>
<feature type="compositionally biased region" description="Polar residues" evidence="1">
    <location>
        <begin position="1"/>
        <end position="10"/>
    </location>
</feature>
<feature type="region of interest" description="Disordered" evidence="1">
    <location>
        <begin position="1"/>
        <end position="87"/>
    </location>
</feature>
<feature type="compositionally biased region" description="Basic and acidic residues" evidence="1">
    <location>
        <begin position="135"/>
        <end position="153"/>
    </location>
</feature>
<feature type="compositionally biased region" description="Acidic residues" evidence="1">
    <location>
        <begin position="118"/>
        <end position="130"/>
    </location>
</feature>
<dbReference type="RefSeq" id="XP_064770671.1">
    <property type="nucleotide sequence ID" value="XM_064910940.1"/>
</dbReference>
<protein>
    <submittedName>
        <fullName evidence="2">Uncharacterized protein</fullName>
    </submittedName>
</protein>
<proteinExistence type="predicted"/>
<gene>
    <name evidence="2" type="ORF">BZA70DRAFT_264993</name>
</gene>
<reference evidence="2 3" key="1">
    <citation type="submission" date="2024-03" db="EMBL/GenBank/DDBJ databases">
        <title>Genome-scale model development and genomic sequencing of the oleaginous clade Lipomyces.</title>
        <authorList>
            <consortium name="Lawrence Berkeley National Laboratory"/>
            <person name="Czajka J.J."/>
            <person name="Han Y."/>
            <person name="Kim J."/>
            <person name="Mondo S.J."/>
            <person name="Hofstad B.A."/>
            <person name="Robles A."/>
            <person name="Haridas S."/>
            <person name="Riley R."/>
            <person name="LaButti K."/>
            <person name="Pangilinan J."/>
            <person name="Andreopoulos W."/>
            <person name="Lipzen A."/>
            <person name="Yan J."/>
            <person name="Wang M."/>
            <person name="Ng V."/>
            <person name="Grigoriev I.V."/>
            <person name="Spatafora J.W."/>
            <person name="Magnuson J.K."/>
            <person name="Baker S.E."/>
            <person name="Pomraning K.R."/>
        </authorList>
    </citation>
    <scope>NUCLEOTIDE SEQUENCE [LARGE SCALE GENOMIC DNA]</scope>
    <source>
        <strain evidence="2 3">Phaff 52-87</strain>
    </source>
</reference>
<comment type="caution">
    <text evidence="2">The sequence shown here is derived from an EMBL/GenBank/DDBJ whole genome shotgun (WGS) entry which is preliminary data.</text>
</comment>
<accession>A0ABR1FCR2</accession>